<protein>
    <submittedName>
        <fullName evidence="5">Transmembrane protein</fullName>
    </submittedName>
</protein>
<organism evidence="5">
    <name type="scientific">Rodentolepis nana</name>
    <name type="common">Dwarf tapeworm</name>
    <name type="synonym">Hymenolepis nana</name>
    <dbReference type="NCBI Taxonomy" id="102285"/>
    <lineage>
        <taxon>Eukaryota</taxon>
        <taxon>Metazoa</taxon>
        <taxon>Spiralia</taxon>
        <taxon>Lophotrochozoa</taxon>
        <taxon>Platyhelminthes</taxon>
        <taxon>Cestoda</taxon>
        <taxon>Eucestoda</taxon>
        <taxon>Cyclophyllidea</taxon>
        <taxon>Hymenolepididae</taxon>
        <taxon>Rodentolepis</taxon>
    </lineage>
</organism>
<dbReference type="Proteomes" id="UP000278807">
    <property type="component" value="Unassembled WGS sequence"/>
</dbReference>
<dbReference type="EMBL" id="UZAE01013323">
    <property type="protein sequence ID" value="VDO09283.1"/>
    <property type="molecule type" value="Genomic_DNA"/>
</dbReference>
<feature type="region of interest" description="Disordered" evidence="1">
    <location>
        <begin position="140"/>
        <end position="211"/>
    </location>
</feature>
<keyword evidence="4" id="KW-1185">Reference proteome</keyword>
<feature type="transmembrane region" description="Helical" evidence="2">
    <location>
        <begin position="51"/>
        <end position="72"/>
    </location>
</feature>
<dbReference type="AlphaFoldDB" id="A0A0R3TTG8"/>
<evidence type="ECO:0000256" key="1">
    <source>
        <dbReference type="SAM" id="MobiDB-lite"/>
    </source>
</evidence>
<keyword evidence="2" id="KW-0812">Transmembrane</keyword>
<accession>A0A0R3TTG8</accession>
<name>A0A0R3TTG8_RODNA</name>
<dbReference type="OrthoDB" id="6325421at2759"/>
<gene>
    <name evidence="3" type="ORF">HNAJ_LOCUS10997</name>
</gene>
<feature type="region of interest" description="Disordered" evidence="1">
    <location>
        <begin position="83"/>
        <end position="106"/>
    </location>
</feature>
<feature type="compositionally biased region" description="Basic and acidic residues" evidence="1">
    <location>
        <begin position="83"/>
        <end position="96"/>
    </location>
</feature>
<keyword evidence="2" id="KW-1133">Transmembrane helix</keyword>
<sequence>MDRWIFVFFVNLPPLVSRTYLMDIPDLQGLLILMPADHFRHHHLTHRQFRFHLYVFSYLMASLYPLLLLLLLDPVTSLTSEEAHTPFRRSTFEPRNGEQITPSQPCPFNNFPYGSGIFPGVPPPIERDPEYAREQVSHRYGPRNTGVHNALPSQSVDSSPDPTQIVQRPLSRNDILPSPSSTRPTRTTDEEAHIPSQPSNFEPLSREQVPPSQPCPFNNFRYGTGIFPGVPPPIGRDIEYEREQTLLRCRPKRPPPPAAHSTPHHPPVRDLPESYDKCFDGIF</sequence>
<evidence type="ECO:0000256" key="2">
    <source>
        <dbReference type="SAM" id="Phobius"/>
    </source>
</evidence>
<keyword evidence="2" id="KW-0472">Membrane</keyword>
<feature type="region of interest" description="Disordered" evidence="1">
    <location>
        <begin position="249"/>
        <end position="273"/>
    </location>
</feature>
<reference evidence="3 4" key="2">
    <citation type="submission" date="2018-11" db="EMBL/GenBank/DDBJ databases">
        <authorList>
            <consortium name="Pathogen Informatics"/>
        </authorList>
    </citation>
    <scope>NUCLEOTIDE SEQUENCE [LARGE SCALE GENOMIC DNA]</scope>
</reference>
<reference evidence="5" key="1">
    <citation type="submission" date="2017-02" db="UniProtKB">
        <authorList>
            <consortium name="WormBaseParasite"/>
        </authorList>
    </citation>
    <scope>IDENTIFICATION</scope>
</reference>
<evidence type="ECO:0000313" key="4">
    <source>
        <dbReference type="Proteomes" id="UP000278807"/>
    </source>
</evidence>
<dbReference type="WBParaSite" id="HNAJ_0001100301-mRNA-1">
    <property type="protein sequence ID" value="HNAJ_0001100301-mRNA-1"/>
    <property type="gene ID" value="HNAJ_0001100301"/>
</dbReference>
<evidence type="ECO:0000313" key="3">
    <source>
        <dbReference type="EMBL" id="VDO09283.1"/>
    </source>
</evidence>
<proteinExistence type="predicted"/>
<feature type="compositionally biased region" description="Polar residues" evidence="1">
    <location>
        <begin position="151"/>
        <end position="166"/>
    </location>
</feature>
<evidence type="ECO:0000313" key="5">
    <source>
        <dbReference type="WBParaSite" id="HNAJ_0001100301-mRNA-1"/>
    </source>
</evidence>